<reference evidence="2 3" key="1">
    <citation type="journal article" date="2018" name="IMA Fungus">
        <title>IMA Genome-F 9: Draft genome sequence of Annulohypoxylon stygium, Aspergillus mulundensis, Berkeleyomyces basicola (syn. Thielaviopsis basicola), Ceratocystis smalleyi, two Cercospora beticola strains, Coleophoma cylindrospora, Fusarium fracticaudum, Phialophora cf. hyalina, and Morchella septimelata.</title>
        <authorList>
            <person name="Wingfield B.D."/>
            <person name="Bills G.F."/>
            <person name="Dong Y."/>
            <person name="Huang W."/>
            <person name="Nel W.J."/>
            <person name="Swalarsk-Parry B.S."/>
            <person name="Vaghefi N."/>
            <person name="Wilken P.M."/>
            <person name="An Z."/>
            <person name="de Beer Z.W."/>
            <person name="De Vos L."/>
            <person name="Chen L."/>
            <person name="Duong T.A."/>
            <person name="Gao Y."/>
            <person name="Hammerbacher A."/>
            <person name="Kikkert J.R."/>
            <person name="Li Y."/>
            <person name="Li H."/>
            <person name="Li K."/>
            <person name="Li Q."/>
            <person name="Liu X."/>
            <person name="Ma X."/>
            <person name="Naidoo K."/>
            <person name="Pethybridge S.J."/>
            <person name="Sun J."/>
            <person name="Steenkamp E.T."/>
            <person name="van der Nest M.A."/>
            <person name="van Wyk S."/>
            <person name="Wingfield M.J."/>
            <person name="Xiong C."/>
            <person name="Yue Q."/>
            <person name="Zhang X."/>
        </authorList>
    </citation>
    <scope>NUCLEOTIDE SEQUENCE [LARGE SCALE GENOMIC DNA]</scope>
    <source>
        <strain evidence="2 3">DSM 5745</strain>
    </source>
</reference>
<proteinExistence type="predicted"/>
<dbReference type="PANTHER" id="PTHR35179:SF2">
    <property type="entry name" value="START DOMAIN-CONTAINING PROTEIN"/>
    <property type="match status" value="1"/>
</dbReference>
<dbReference type="STRING" id="1810919.A0A3D8RYM2"/>
<evidence type="ECO:0008006" key="4">
    <source>
        <dbReference type="Google" id="ProtNLM"/>
    </source>
</evidence>
<evidence type="ECO:0000313" key="2">
    <source>
        <dbReference type="EMBL" id="RDW79142.1"/>
    </source>
</evidence>
<accession>A0A3D8RYM2</accession>
<sequence>MTGRRHDSTRGWGRGRGGWDRPRGSTISVVTEPPAPAVGQLLATIRRSELNPSSTSSCVQKAAKITEAKLVGSYNWLNRKSPTILVPGSPPAWTPAANAARYADHVFQPALEAILKQDSTYDFNKIDVVACGSTLGNLRRFIAEPGKAFRIVVEAIGSAVFLVRRENSPTQAIPDVRGYGHTFPEANTTWNSEVKGSESHQRVLQYKFAGLSCLVRYEGDGYLPNLYQPPDSRQEFAATTPDNLLAPLEETTVSSVRSEVGKPLTTETGGVVIPQSAMFDLKTRTVMKQYSEVLNGELPRLWLAQIPNFVIGFHKYGVFEDVRVEDVRDEEVVFEGSDGNGELELREVGGEVNCCISDSIKTRLTVGEANSEDRKDEESSNEESDDGWEERWKERDQDSDFGGDSGSEKDFTACSASSCGYCGRCGY</sequence>
<gene>
    <name evidence="2" type="ORF">DSM5745_05994</name>
</gene>
<keyword evidence="3" id="KW-1185">Reference proteome</keyword>
<dbReference type="Proteomes" id="UP000256690">
    <property type="component" value="Unassembled WGS sequence"/>
</dbReference>
<comment type="caution">
    <text evidence="2">The sequence shown here is derived from an EMBL/GenBank/DDBJ whole genome shotgun (WGS) entry which is preliminary data.</text>
</comment>
<dbReference type="RefSeq" id="XP_026603842.1">
    <property type="nucleotide sequence ID" value="XM_026748010.1"/>
</dbReference>
<name>A0A3D8RYM2_9EURO</name>
<protein>
    <recommendedName>
        <fullName evidence="4">Geranylgeranyl pyrophosphate synthetase</fullName>
    </recommendedName>
</protein>
<feature type="region of interest" description="Disordered" evidence="1">
    <location>
        <begin position="1"/>
        <end position="31"/>
    </location>
</feature>
<dbReference type="GeneID" id="38116364"/>
<evidence type="ECO:0000313" key="3">
    <source>
        <dbReference type="Proteomes" id="UP000256690"/>
    </source>
</evidence>
<evidence type="ECO:0000256" key="1">
    <source>
        <dbReference type="SAM" id="MobiDB-lite"/>
    </source>
</evidence>
<dbReference type="OrthoDB" id="5393654at2759"/>
<feature type="compositionally biased region" description="Basic and acidic residues" evidence="1">
    <location>
        <begin position="389"/>
        <end position="398"/>
    </location>
</feature>
<dbReference type="PANTHER" id="PTHR35179">
    <property type="entry name" value="PROTEIN CBG02620"/>
    <property type="match status" value="1"/>
</dbReference>
<dbReference type="AlphaFoldDB" id="A0A3D8RYM2"/>
<feature type="compositionally biased region" description="Acidic residues" evidence="1">
    <location>
        <begin position="379"/>
        <end position="388"/>
    </location>
</feature>
<feature type="region of interest" description="Disordered" evidence="1">
    <location>
        <begin position="367"/>
        <end position="427"/>
    </location>
</feature>
<dbReference type="EMBL" id="PVWQ01000006">
    <property type="protein sequence ID" value="RDW79142.1"/>
    <property type="molecule type" value="Genomic_DNA"/>
</dbReference>
<organism evidence="2 3">
    <name type="scientific">Aspergillus mulundensis</name>
    <dbReference type="NCBI Taxonomy" id="1810919"/>
    <lineage>
        <taxon>Eukaryota</taxon>
        <taxon>Fungi</taxon>
        <taxon>Dikarya</taxon>
        <taxon>Ascomycota</taxon>
        <taxon>Pezizomycotina</taxon>
        <taxon>Eurotiomycetes</taxon>
        <taxon>Eurotiomycetidae</taxon>
        <taxon>Eurotiales</taxon>
        <taxon>Aspergillaceae</taxon>
        <taxon>Aspergillus</taxon>
        <taxon>Aspergillus subgen. Nidulantes</taxon>
    </lineage>
</organism>